<dbReference type="PANTHER" id="PTHR12526">
    <property type="entry name" value="GLYCOSYLTRANSFERASE"/>
    <property type="match status" value="1"/>
</dbReference>
<dbReference type="RefSeq" id="WP_168774530.1">
    <property type="nucleotide sequence ID" value="NZ_JAABNR010000007.1"/>
</dbReference>
<dbReference type="AlphaFoldDB" id="A0AAE4Y840"/>
<dbReference type="SUPFAM" id="SSF53756">
    <property type="entry name" value="UDP-Glycosyltransferase/glycogen phosphorylase"/>
    <property type="match status" value="1"/>
</dbReference>
<reference evidence="2" key="1">
    <citation type="submission" date="2020-01" db="EMBL/GenBank/DDBJ databases">
        <authorList>
            <person name="Chen W.-M."/>
        </authorList>
    </citation>
    <scope>NUCLEOTIDE SEQUENCE</scope>
    <source>
        <strain evidence="2">CYK-10</strain>
    </source>
</reference>
<dbReference type="GO" id="GO:0016757">
    <property type="term" value="F:glycosyltransferase activity"/>
    <property type="evidence" value="ECO:0007669"/>
    <property type="project" value="InterPro"/>
</dbReference>
<proteinExistence type="predicted"/>
<dbReference type="Proteomes" id="UP001193501">
    <property type="component" value="Unassembled WGS sequence"/>
</dbReference>
<dbReference type="Gene3D" id="3.40.50.2000">
    <property type="entry name" value="Glycogen Phosphorylase B"/>
    <property type="match status" value="1"/>
</dbReference>
<evidence type="ECO:0000259" key="1">
    <source>
        <dbReference type="Pfam" id="PF00534"/>
    </source>
</evidence>
<accession>A0AAE4Y840</accession>
<protein>
    <submittedName>
        <fullName evidence="2">Glycosyltransferase</fullName>
    </submittedName>
</protein>
<organism evidence="2 3">
    <name type="scientific">Stagnihabitans tardus</name>
    <dbReference type="NCBI Taxonomy" id="2699202"/>
    <lineage>
        <taxon>Bacteria</taxon>
        <taxon>Pseudomonadati</taxon>
        <taxon>Pseudomonadota</taxon>
        <taxon>Alphaproteobacteria</taxon>
        <taxon>Rhodobacterales</taxon>
        <taxon>Paracoccaceae</taxon>
        <taxon>Stagnihabitans</taxon>
    </lineage>
</organism>
<dbReference type="Pfam" id="PF00534">
    <property type="entry name" value="Glycos_transf_1"/>
    <property type="match status" value="1"/>
</dbReference>
<gene>
    <name evidence="2" type="ORF">GV832_09015</name>
</gene>
<dbReference type="EMBL" id="JAABNR010000007">
    <property type="protein sequence ID" value="NBZ87717.1"/>
    <property type="molecule type" value="Genomic_DNA"/>
</dbReference>
<comment type="caution">
    <text evidence="2">The sequence shown here is derived from an EMBL/GenBank/DDBJ whole genome shotgun (WGS) entry which is preliminary data.</text>
</comment>
<evidence type="ECO:0000313" key="2">
    <source>
        <dbReference type="EMBL" id="NBZ87717.1"/>
    </source>
</evidence>
<dbReference type="CDD" id="cd03801">
    <property type="entry name" value="GT4_PimA-like"/>
    <property type="match status" value="1"/>
</dbReference>
<sequence>MALGPDALALDEGESMTAANAAIFYASDGYRPGDKGINGRRVAGESFLKGYVRHAEVDEFVILTKSNPEAAEVRELIAQNRPGKGLRAVGLLRPGQIAPCEVLYYPAANIAPESWRRADSGTNAWAICGLTHTTSTQGIMNGLFDLRMAPVMAWDAVICTSNAVQKSVLTQIELIDNHIRHRFRTEPPVRPLFPVIPLGVHTEDFGRDEAARAALRARLGAGEKDVVFVTIARLTPHEKFDPVPIYLSMQAAAKELPPDVKLHVVFCGQFKHDYARKVFAEGAAKLMPDVGYLELDGGSAADRKMTLSGGDVFLFMIDNIQETFGLAPLEGMAAGLPVLGSDWDGLKDTISPDVGFRVTSRMLSPHHMVNESLRFQGGIDDYTQYCAAVSAMTELDMGEMKARILDLALNPDLRARMGRAAQARARSLYDWRAVIPQMQALWAEQGAMRRAAGDAAYRIRGYGLPIGPSPSLLFGSYPTAPLETGKERYVANPDARPLAEVLAVRNYQGLNRIFAEPAQIAAVLEAVKAGSETVEAVSGAIKLAPIVVDRVVIWLLKYDFIRRKGSAD</sequence>
<feature type="domain" description="Glycosyl transferase family 1" evidence="1">
    <location>
        <begin position="214"/>
        <end position="358"/>
    </location>
</feature>
<evidence type="ECO:0000313" key="3">
    <source>
        <dbReference type="Proteomes" id="UP001193501"/>
    </source>
</evidence>
<dbReference type="InterPro" id="IPR001296">
    <property type="entry name" value="Glyco_trans_1"/>
</dbReference>
<name>A0AAE4Y840_9RHOB</name>
<keyword evidence="3" id="KW-1185">Reference proteome</keyword>